<dbReference type="RefSeq" id="WP_180385097.1">
    <property type="nucleotide sequence ID" value="NZ_JAHBFV010000006.1"/>
</dbReference>
<comment type="caution">
    <text evidence="1">The sequence shown here is derived from an EMBL/GenBank/DDBJ whole genome shotgun (WGS) entry which is preliminary data.</text>
</comment>
<organism evidence="1 2">
    <name type="scientific">Leuconostoc gelidum subsp. gelidum</name>
    <dbReference type="NCBI Taxonomy" id="1607839"/>
    <lineage>
        <taxon>Bacteria</taxon>
        <taxon>Bacillati</taxon>
        <taxon>Bacillota</taxon>
        <taxon>Bacilli</taxon>
        <taxon>Lactobacillales</taxon>
        <taxon>Lactobacillaceae</taxon>
        <taxon>Leuconostoc</taxon>
        <taxon>Leuconostoc gelidum group</taxon>
    </lineage>
</organism>
<protein>
    <submittedName>
        <fullName evidence="1">Uncharacterized protein</fullName>
    </submittedName>
</protein>
<dbReference type="EMBL" id="JAHBFV010000006">
    <property type="protein sequence ID" value="MBZ6015428.1"/>
    <property type="molecule type" value="Genomic_DNA"/>
</dbReference>
<reference evidence="1" key="1">
    <citation type="submission" date="2021-05" db="EMBL/GenBank/DDBJ databases">
        <title>Pangenome of Leuconostoc gelidum warrants species status for Leuconostoc gelidum subsp. gasicomitatum.</title>
        <authorList>
            <person name="Johansson P."/>
            <person name="Sade E."/>
            <person name="Hultman J."/>
            <person name="Auvinen P."/>
            <person name="Bjorkroth J."/>
        </authorList>
    </citation>
    <scope>NUCLEOTIDE SEQUENCE</scope>
    <source>
        <strain evidence="1">C220d</strain>
    </source>
</reference>
<evidence type="ECO:0000313" key="1">
    <source>
        <dbReference type="EMBL" id="MBZ6015428.1"/>
    </source>
</evidence>
<name>A0AB35FXV9_LEUGE</name>
<gene>
    <name evidence="1" type="ORF">KII88_02595</name>
</gene>
<accession>A0AB35FXV9</accession>
<dbReference type="Proteomes" id="UP000727071">
    <property type="component" value="Unassembled WGS sequence"/>
</dbReference>
<proteinExistence type="predicted"/>
<evidence type="ECO:0000313" key="2">
    <source>
        <dbReference type="Proteomes" id="UP000727071"/>
    </source>
</evidence>
<sequence>MEKNLIINVAIKNIGELTDLIEKAQHQGAELANTMHAIEMFEPEISYPTLEQKQQ</sequence>
<dbReference type="AlphaFoldDB" id="A0AB35FXV9"/>